<evidence type="ECO:0000256" key="1">
    <source>
        <dbReference type="SAM" id="MobiDB-lite"/>
    </source>
</evidence>
<feature type="region of interest" description="Disordered" evidence="1">
    <location>
        <begin position="128"/>
        <end position="156"/>
    </location>
</feature>
<proteinExistence type="predicted"/>
<dbReference type="OrthoDB" id="2498861at2759"/>
<feature type="non-terminal residue" evidence="2">
    <location>
        <position position="1"/>
    </location>
</feature>
<dbReference type="Proteomes" id="UP000037035">
    <property type="component" value="Unassembled WGS sequence"/>
</dbReference>
<sequence>KIGTHFLGWTGHTLPLLTGARPSRSAATHPGPAPYTSMQSVHDGFSSIMMPLDQQMGVTPSSVQSIWLKKQVIINQYIPLFTSNFNTVELHLLVKAVCALTPSLHISSTHYSSPIDCRSPCYGGLGGNASGGPPPSTQAHLIPDNSGIQQSEPRNSPDLHLLSMEKVQPRLTCGVGHPWEPPPVLPCSSSSKANSLPLLHEGSIPTARCTNVFYLMPPSSSVAPNPVVVVPEAATTEPRTHNTSCQLALLKQASAYNHRPRKNRPKKALWLLIHKRKFSLETIPENQEWTKQHFCSYYPQKKRLPDFLPENSLELKSVFENDSDSEDESDH</sequence>
<protein>
    <submittedName>
        <fullName evidence="2">Uncharacterized protein</fullName>
    </submittedName>
</protein>
<comment type="caution">
    <text evidence="2">The sequence shown here is derived from an EMBL/GenBank/DDBJ whole genome shotgun (WGS) entry which is preliminary data.</text>
</comment>
<name>A0A0L6UUC6_9BASI</name>
<evidence type="ECO:0000313" key="3">
    <source>
        <dbReference type="Proteomes" id="UP000037035"/>
    </source>
</evidence>
<gene>
    <name evidence="2" type="ORF">VP01_3949g2</name>
</gene>
<evidence type="ECO:0000313" key="2">
    <source>
        <dbReference type="EMBL" id="KNZ51455.1"/>
    </source>
</evidence>
<keyword evidence="3" id="KW-1185">Reference proteome</keyword>
<organism evidence="2 3">
    <name type="scientific">Puccinia sorghi</name>
    <dbReference type="NCBI Taxonomy" id="27349"/>
    <lineage>
        <taxon>Eukaryota</taxon>
        <taxon>Fungi</taxon>
        <taxon>Dikarya</taxon>
        <taxon>Basidiomycota</taxon>
        <taxon>Pucciniomycotina</taxon>
        <taxon>Pucciniomycetes</taxon>
        <taxon>Pucciniales</taxon>
        <taxon>Pucciniaceae</taxon>
        <taxon>Puccinia</taxon>
    </lineage>
</organism>
<accession>A0A0L6UUC6</accession>
<dbReference type="AlphaFoldDB" id="A0A0L6UUC6"/>
<reference evidence="2 3" key="1">
    <citation type="submission" date="2015-08" db="EMBL/GenBank/DDBJ databases">
        <title>Next Generation Sequencing and Analysis of the Genome of Puccinia sorghi L Schw, the Causal Agent of Maize Common Rust.</title>
        <authorList>
            <person name="Rochi L."/>
            <person name="Burguener G."/>
            <person name="Darino M."/>
            <person name="Turjanski A."/>
            <person name="Kreff E."/>
            <person name="Dieguez M.J."/>
            <person name="Sacco F."/>
        </authorList>
    </citation>
    <scope>NUCLEOTIDE SEQUENCE [LARGE SCALE GENOMIC DNA]</scope>
    <source>
        <strain evidence="2 3">RO10H11247</strain>
    </source>
</reference>
<dbReference type="EMBL" id="LAVV01009000">
    <property type="protein sequence ID" value="KNZ51455.1"/>
    <property type="molecule type" value="Genomic_DNA"/>
</dbReference>
<dbReference type="VEuPathDB" id="FungiDB:VP01_3949g2"/>